<sequence>MAGAGHAPDAAAVDLAVRALCSAGRLDDACGLVRHAALRTDPRPAPPDAYTYNFLVRRLSRSRPVSAVYAFIEELRRDAGLRPDLVTYTILIDAVCRSGNLREAVRLLGVLTDAGFKPDCYLYNTIMKGYCMMDECGGVMEVYNRMRDEGVEPDLARKFLSVMAEMGHFPDTITYTALMSGMCRKGDASGALGLLGEMEQKGCEPNECTYNTLLMGLCKAKCLDKAVELYGMMTAGGMKVDSPAYATFVRALCRANRVAEAYEVFDYAVGSKSLMDVAAYMALENSLKWLRKGRSNVKVEV</sequence>
<keyword evidence="2" id="KW-0677">Repeat</keyword>
<feature type="repeat" description="PPR" evidence="4">
    <location>
        <begin position="171"/>
        <end position="205"/>
    </location>
</feature>
<evidence type="ECO:0000256" key="1">
    <source>
        <dbReference type="ARBA" id="ARBA00007626"/>
    </source>
</evidence>
<evidence type="ECO:0000256" key="3">
    <source>
        <dbReference type="ARBA" id="ARBA00022946"/>
    </source>
</evidence>
<gene>
    <name evidence="5" type="ORF">ACMD2_17258</name>
</gene>
<dbReference type="Gene3D" id="1.25.40.10">
    <property type="entry name" value="Tetratricopeptide repeat domain"/>
    <property type="match status" value="3"/>
</dbReference>
<evidence type="ECO:0000256" key="2">
    <source>
        <dbReference type="ARBA" id="ARBA00022737"/>
    </source>
</evidence>
<dbReference type="InterPro" id="IPR050667">
    <property type="entry name" value="PPR-containing_protein"/>
</dbReference>
<protein>
    <submittedName>
        <fullName evidence="5">Pentatricopeptide repeat-containing protein</fullName>
    </submittedName>
</protein>
<proteinExistence type="inferred from homology"/>
<dbReference type="InterPro" id="IPR002885">
    <property type="entry name" value="PPR_rpt"/>
</dbReference>
<feature type="repeat" description="PPR" evidence="4">
    <location>
        <begin position="119"/>
        <end position="153"/>
    </location>
</feature>
<dbReference type="AlphaFoldDB" id="A0A199W7D9"/>
<comment type="caution">
    <text evidence="5">The sequence shown here is derived from an EMBL/GenBank/DDBJ whole genome shotgun (WGS) entry which is preliminary data.</text>
</comment>
<dbReference type="InterPro" id="IPR011990">
    <property type="entry name" value="TPR-like_helical_dom_sf"/>
</dbReference>
<dbReference type="Proteomes" id="UP000092600">
    <property type="component" value="Unassembled WGS sequence"/>
</dbReference>
<feature type="repeat" description="PPR" evidence="4">
    <location>
        <begin position="84"/>
        <end position="118"/>
    </location>
</feature>
<evidence type="ECO:0000313" key="5">
    <source>
        <dbReference type="EMBL" id="OAY84830.1"/>
    </source>
</evidence>
<dbReference type="NCBIfam" id="TIGR00756">
    <property type="entry name" value="PPR"/>
    <property type="match status" value="5"/>
</dbReference>
<dbReference type="Pfam" id="PF13041">
    <property type="entry name" value="PPR_2"/>
    <property type="match status" value="2"/>
</dbReference>
<dbReference type="EMBL" id="LSRQ01000168">
    <property type="protein sequence ID" value="OAY84830.1"/>
    <property type="molecule type" value="Genomic_DNA"/>
</dbReference>
<evidence type="ECO:0000313" key="6">
    <source>
        <dbReference type="Proteomes" id="UP000092600"/>
    </source>
</evidence>
<dbReference type="PROSITE" id="PS51375">
    <property type="entry name" value="PPR"/>
    <property type="match status" value="4"/>
</dbReference>
<dbReference type="PANTHER" id="PTHR47939:SF13">
    <property type="entry name" value="OS03G0201400 PROTEIN"/>
    <property type="match status" value="1"/>
</dbReference>
<reference evidence="5 6" key="1">
    <citation type="journal article" date="2016" name="DNA Res.">
        <title>The draft genome of MD-2 pineapple using hybrid error correction of long reads.</title>
        <authorList>
            <person name="Redwan R.M."/>
            <person name="Saidin A."/>
            <person name="Kumar S.V."/>
        </authorList>
    </citation>
    <scope>NUCLEOTIDE SEQUENCE [LARGE SCALE GENOMIC DNA]</scope>
    <source>
        <strain evidence="6">cv. MD2</strain>
        <tissue evidence="5">Leaf</tissue>
    </source>
</reference>
<organism evidence="5 6">
    <name type="scientific">Ananas comosus</name>
    <name type="common">Pineapple</name>
    <name type="synonym">Ananas ananas</name>
    <dbReference type="NCBI Taxonomy" id="4615"/>
    <lineage>
        <taxon>Eukaryota</taxon>
        <taxon>Viridiplantae</taxon>
        <taxon>Streptophyta</taxon>
        <taxon>Embryophyta</taxon>
        <taxon>Tracheophyta</taxon>
        <taxon>Spermatophyta</taxon>
        <taxon>Magnoliopsida</taxon>
        <taxon>Liliopsida</taxon>
        <taxon>Poales</taxon>
        <taxon>Bromeliaceae</taxon>
        <taxon>Bromelioideae</taxon>
        <taxon>Ananas</taxon>
    </lineage>
</organism>
<name>A0A199W7D9_ANACO</name>
<evidence type="ECO:0000256" key="4">
    <source>
        <dbReference type="PROSITE-ProRule" id="PRU00708"/>
    </source>
</evidence>
<dbReference type="PANTHER" id="PTHR47939">
    <property type="entry name" value="MEMBRANE-ASSOCIATED SALT-INDUCIBLE PROTEIN-LIKE"/>
    <property type="match status" value="1"/>
</dbReference>
<accession>A0A199W7D9</accession>
<dbReference type="Pfam" id="PF12854">
    <property type="entry name" value="PPR_1"/>
    <property type="match status" value="1"/>
</dbReference>
<keyword evidence="3" id="KW-0809">Transit peptide</keyword>
<feature type="repeat" description="PPR" evidence="4">
    <location>
        <begin position="206"/>
        <end position="240"/>
    </location>
</feature>
<comment type="similarity">
    <text evidence="1">Belongs to the PPR family. P subfamily.</text>
</comment>